<gene>
    <name evidence="1" type="ORF">CTA1_12783</name>
</gene>
<dbReference type="AlphaFoldDB" id="A0A4U6XHT3"/>
<sequence length="248" mass="28122">MIPHVRLTPRRHRHFPLTTNTFPTNIEYQNTAMANPSTAKEDDDWAVIRFTDTWHFPTCNSISPFNRAISRPYDPAIDRWCLLAEVIDDAFFFRARVIARDREGKEFVVGFYPSNADAGKLNLAQFHVGYTIALVYPKPHKFLDGRWGVRVDDLDFCSVSLPLLSQRLLARVLLTAVCAKLFTFSLNDVLRINSDLCTYIGAKGTPRKCHACGKHDAKLVTCSLCQLYSYCNSVSNYGGLLCSRLRPP</sequence>
<organism evidence="1 2">
    <name type="scientific">Colletotrichum tanaceti</name>
    <dbReference type="NCBI Taxonomy" id="1306861"/>
    <lineage>
        <taxon>Eukaryota</taxon>
        <taxon>Fungi</taxon>
        <taxon>Dikarya</taxon>
        <taxon>Ascomycota</taxon>
        <taxon>Pezizomycotina</taxon>
        <taxon>Sordariomycetes</taxon>
        <taxon>Hypocreomycetidae</taxon>
        <taxon>Glomerellales</taxon>
        <taxon>Glomerellaceae</taxon>
        <taxon>Colletotrichum</taxon>
        <taxon>Colletotrichum destructivum species complex</taxon>
    </lineage>
</organism>
<dbReference type="STRING" id="1306861.A0A4U6XHT3"/>
<evidence type="ECO:0008006" key="3">
    <source>
        <dbReference type="Google" id="ProtNLM"/>
    </source>
</evidence>
<accession>A0A4U6XHT3</accession>
<proteinExistence type="predicted"/>
<protein>
    <recommendedName>
        <fullName evidence="3">MYND-type domain-containing protein</fullName>
    </recommendedName>
</protein>
<name>A0A4U6XHT3_9PEZI</name>
<evidence type="ECO:0000313" key="1">
    <source>
        <dbReference type="EMBL" id="TKW55311.1"/>
    </source>
</evidence>
<evidence type="ECO:0000313" key="2">
    <source>
        <dbReference type="Proteomes" id="UP000310108"/>
    </source>
</evidence>
<keyword evidence="2" id="KW-1185">Reference proteome</keyword>
<dbReference type="EMBL" id="PJEX01000103">
    <property type="protein sequence ID" value="TKW55311.1"/>
    <property type="molecule type" value="Genomic_DNA"/>
</dbReference>
<dbReference type="OrthoDB" id="265717at2759"/>
<dbReference type="Proteomes" id="UP000310108">
    <property type="component" value="Unassembled WGS sequence"/>
</dbReference>
<comment type="caution">
    <text evidence="1">The sequence shown here is derived from an EMBL/GenBank/DDBJ whole genome shotgun (WGS) entry which is preliminary data.</text>
</comment>
<reference evidence="1 2" key="1">
    <citation type="journal article" date="2019" name="PLoS ONE">
        <title>Comparative genome analysis indicates high evolutionary potential of pathogenicity genes in Colletotrichum tanaceti.</title>
        <authorList>
            <person name="Lelwala R.V."/>
            <person name="Korhonen P.K."/>
            <person name="Young N.D."/>
            <person name="Scott J.B."/>
            <person name="Ades P.A."/>
            <person name="Gasser R.B."/>
            <person name="Taylor P.W.J."/>
        </authorList>
    </citation>
    <scope>NUCLEOTIDE SEQUENCE [LARGE SCALE GENOMIC DNA]</scope>
    <source>
        <strain evidence="1">BRIP57314</strain>
    </source>
</reference>